<dbReference type="Proteomes" id="UP001185092">
    <property type="component" value="Unassembled WGS sequence"/>
</dbReference>
<keyword evidence="2" id="KW-1185">Reference proteome</keyword>
<protein>
    <submittedName>
        <fullName evidence="1">Uncharacterized protein</fullName>
    </submittedName>
</protein>
<reference evidence="1" key="1">
    <citation type="submission" date="2023-07" db="EMBL/GenBank/DDBJ databases">
        <title>Genomic Encyclopedia of Type Strains, Phase IV (KMG-IV): sequencing the most valuable type-strain genomes for metagenomic binning, comparative biology and taxonomic classification.</title>
        <authorList>
            <person name="Goeker M."/>
        </authorList>
    </citation>
    <scope>NUCLEOTIDE SEQUENCE</scope>
    <source>
        <strain evidence="1">DSM 26174</strain>
    </source>
</reference>
<dbReference type="RefSeq" id="WP_309936845.1">
    <property type="nucleotide sequence ID" value="NZ_AP025305.1"/>
</dbReference>
<sequence length="472" mass="52705">MDQRKRKKWILLLPMIGMLAIMAISCDKGGNTYVSSTPGKKTNGLAWLDQNPIPEPNYATFPEGYTLESGEVTNEAFHEVSWNYFLWLTEEVTLPSGEKALRFDSMYNDQAIVPTISNPTSHVLGGVRQAGLNSILVDENRRAVYTTMMINDIYRDFAIKHKLYTPEGLRSIDSDSNFTDGSLSMKASWMIIPEGKKAPQVAYTKRATLYKVVDVNGELTTSDDLPESDSRHNSTVEETVALVGFHIAAVVKDHPEFIWATFEHKDNAPNLILKNETEPSLLAGDVVSDSSYTFYKAGTKVGLCNIANLGALEVDPNTQLISGFYGVDPTTQVYRRYQFGGGSENNQDNIDSLNQIVRAKLAKENSIWQNYYEVGAVWFDLDKGKLEPDWSLTVIDSIQTGSTTLSNATIETFTQNPGQQNSCFSCHNTTRYNPPHGEPIPAKNVLTSHILLKNYNDSVDTKEIIRMIKRSQ</sequence>
<proteinExistence type="predicted"/>
<comment type="caution">
    <text evidence="1">The sequence shown here is derived from an EMBL/GenBank/DDBJ whole genome shotgun (WGS) entry which is preliminary data.</text>
</comment>
<dbReference type="EMBL" id="JAVDQD010000001">
    <property type="protein sequence ID" value="MDR6237384.1"/>
    <property type="molecule type" value="Genomic_DNA"/>
</dbReference>
<organism evidence="1 2">
    <name type="scientific">Aureibacter tunicatorum</name>
    <dbReference type="NCBI Taxonomy" id="866807"/>
    <lineage>
        <taxon>Bacteria</taxon>
        <taxon>Pseudomonadati</taxon>
        <taxon>Bacteroidota</taxon>
        <taxon>Cytophagia</taxon>
        <taxon>Cytophagales</taxon>
        <taxon>Persicobacteraceae</taxon>
        <taxon>Aureibacter</taxon>
    </lineage>
</organism>
<gene>
    <name evidence="1" type="ORF">HNQ88_000360</name>
</gene>
<dbReference type="PROSITE" id="PS51257">
    <property type="entry name" value="PROKAR_LIPOPROTEIN"/>
    <property type="match status" value="1"/>
</dbReference>
<evidence type="ECO:0000313" key="1">
    <source>
        <dbReference type="EMBL" id="MDR6237384.1"/>
    </source>
</evidence>
<name>A0AAE4BNZ9_9BACT</name>
<accession>A0AAE4BNZ9</accession>
<dbReference type="AlphaFoldDB" id="A0AAE4BNZ9"/>
<evidence type="ECO:0000313" key="2">
    <source>
        <dbReference type="Proteomes" id="UP001185092"/>
    </source>
</evidence>